<protein>
    <submittedName>
        <fullName evidence="3">Uncharacterized protein</fullName>
    </submittedName>
</protein>
<sequence>MILKDKIILVTGGSGLIGREIVSDIRRQGGIAINADINVDTCLEKGTYHLDISDDLSIHSLVSMVKETFGRIDGLVNSAYPRTPDWGAFFENIAPASWRKNVDLQMNSCFVICQSVLSVMSGQGYGSIVNIASIYGVVGNDFTLYEEYGGTSPAAYCAIKGGIINFSRYLASYYGKNNIRINCVSPGGIFDHQPPSFVERYCAKVPMRRMGTPADIAPAVSFMLSDGARYVTGQNLIVDGGWTAI</sequence>
<accession>A0A0E2AMF2</accession>
<dbReference type="AlphaFoldDB" id="A0A0E2AMF2"/>
<dbReference type="EMBL" id="AGXN01000019">
    <property type="protein sequence ID" value="EIY93168.1"/>
    <property type="molecule type" value="Genomic_DNA"/>
</dbReference>
<dbReference type="GO" id="GO:0016616">
    <property type="term" value="F:oxidoreductase activity, acting on the CH-OH group of donors, NAD or NADP as acceptor"/>
    <property type="evidence" value="ECO:0007669"/>
    <property type="project" value="TreeGrafter"/>
</dbReference>
<comment type="caution">
    <text evidence="3">The sequence shown here is derived from an EMBL/GenBank/DDBJ whole genome shotgun (WGS) entry which is preliminary data.</text>
</comment>
<dbReference type="SUPFAM" id="SSF51735">
    <property type="entry name" value="NAD(P)-binding Rossmann-fold domains"/>
    <property type="match status" value="1"/>
</dbReference>
<organism evidence="3 4">
    <name type="scientific">Bacteroides fragilis CL07T12C05</name>
    <dbReference type="NCBI Taxonomy" id="997883"/>
    <lineage>
        <taxon>Bacteria</taxon>
        <taxon>Pseudomonadati</taxon>
        <taxon>Bacteroidota</taxon>
        <taxon>Bacteroidia</taxon>
        <taxon>Bacteroidales</taxon>
        <taxon>Bacteroidaceae</taxon>
        <taxon>Bacteroides</taxon>
    </lineage>
</organism>
<proteinExistence type="inferred from homology"/>
<dbReference type="PANTHER" id="PTHR42760">
    <property type="entry name" value="SHORT-CHAIN DEHYDROGENASES/REDUCTASES FAMILY MEMBER"/>
    <property type="match status" value="1"/>
</dbReference>
<dbReference type="InterPro" id="IPR002347">
    <property type="entry name" value="SDR_fam"/>
</dbReference>
<evidence type="ECO:0000313" key="4">
    <source>
        <dbReference type="Proteomes" id="UP000003879"/>
    </source>
</evidence>
<dbReference type="InterPro" id="IPR036291">
    <property type="entry name" value="NAD(P)-bd_dom_sf"/>
</dbReference>
<dbReference type="PRINTS" id="PR00081">
    <property type="entry name" value="GDHRDH"/>
</dbReference>
<gene>
    <name evidence="3" type="ORF">HMPREF1056_03456</name>
</gene>
<evidence type="ECO:0000256" key="2">
    <source>
        <dbReference type="ARBA" id="ARBA00023002"/>
    </source>
</evidence>
<reference evidence="3 4" key="1">
    <citation type="submission" date="2012-02" db="EMBL/GenBank/DDBJ databases">
        <title>The Genome Sequence of Bacteroides fragilis CL07T12C05.</title>
        <authorList>
            <consortium name="The Broad Institute Genome Sequencing Platform"/>
            <person name="Earl A."/>
            <person name="Ward D."/>
            <person name="Feldgarden M."/>
            <person name="Gevers D."/>
            <person name="Zitomersky N.L."/>
            <person name="Coyne M.J."/>
            <person name="Comstock L.E."/>
            <person name="Young S.K."/>
            <person name="Zeng Q."/>
            <person name="Gargeya S."/>
            <person name="Fitzgerald M."/>
            <person name="Haas B."/>
            <person name="Abouelleil A."/>
            <person name="Alvarado L."/>
            <person name="Arachchi H.M."/>
            <person name="Berlin A."/>
            <person name="Chapman S.B."/>
            <person name="Gearin G."/>
            <person name="Goldberg J."/>
            <person name="Griggs A."/>
            <person name="Gujja S."/>
            <person name="Hansen M."/>
            <person name="Heiman D."/>
            <person name="Howarth C."/>
            <person name="Larimer J."/>
            <person name="Lui A."/>
            <person name="MacDonald P.J.P."/>
            <person name="McCowen C."/>
            <person name="Montmayeur A."/>
            <person name="Murphy C."/>
            <person name="Neiman D."/>
            <person name="Pearson M."/>
            <person name="Priest M."/>
            <person name="Roberts A."/>
            <person name="Saif S."/>
            <person name="Shea T."/>
            <person name="Sisk P."/>
            <person name="Stolte C."/>
            <person name="Sykes S."/>
            <person name="Wortman J."/>
            <person name="Nusbaum C."/>
            <person name="Birren B."/>
        </authorList>
    </citation>
    <scope>NUCLEOTIDE SEQUENCE [LARGE SCALE GENOMIC DNA]</scope>
    <source>
        <strain evidence="3 4">CL07T12C05</strain>
    </source>
</reference>
<dbReference type="HOGENOM" id="CLU_010194_1_1_10"/>
<dbReference type="Proteomes" id="UP000003879">
    <property type="component" value="Unassembled WGS sequence"/>
</dbReference>
<dbReference type="PRINTS" id="PR00080">
    <property type="entry name" value="SDRFAMILY"/>
</dbReference>
<dbReference type="Gene3D" id="3.40.50.720">
    <property type="entry name" value="NAD(P)-binding Rossmann-like Domain"/>
    <property type="match status" value="1"/>
</dbReference>
<dbReference type="PATRIC" id="fig|997883.3.peg.3639"/>
<dbReference type="RefSeq" id="WP_005798400.1">
    <property type="nucleotide sequence ID" value="NZ_JH724216.1"/>
</dbReference>
<name>A0A0E2AMF2_BACFG</name>
<dbReference type="Pfam" id="PF13561">
    <property type="entry name" value="adh_short_C2"/>
    <property type="match status" value="1"/>
</dbReference>
<keyword evidence="2" id="KW-0560">Oxidoreductase</keyword>
<dbReference type="PANTHER" id="PTHR42760:SF133">
    <property type="entry name" value="3-OXOACYL-[ACYL-CARRIER-PROTEIN] REDUCTASE"/>
    <property type="match status" value="1"/>
</dbReference>
<evidence type="ECO:0000256" key="1">
    <source>
        <dbReference type="ARBA" id="ARBA00006484"/>
    </source>
</evidence>
<comment type="similarity">
    <text evidence="1">Belongs to the short-chain dehydrogenases/reductases (SDR) family.</text>
</comment>
<evidence type="ECO:0000313" key="3">
    <source>
        <dbReference type="EMBL" id="EIY93168.1"/>
    </source>
</evidence>